<keyword evidence="6" id="KW-1185">Reference proteome</keyword>
<evidence type="ECO:0000313" key="6">
    <source>
        <dbReference type="Proteomes" id="UP000828390"/>
    </source>
</evidence>
<dbReference type="InterPro" id="IPR038459">
    <property type="entry name" value="MT_TRM10-typ_sf"/>
</dbReference>
<dbReference type="GO" id="GO:0005654">
    <property type="term" value="C:nucleoplasm"/>
    <property type="evidence" value="ECO:0007669"/>
    <property type="project" value="TreeGrafter"/>
</dbReference>
<name>A0A9D4FKT5_DREPO</name>
<dbReference type="InterPro" id="IPR028564">
    <property type="entry name" value="MT_TRM10-typ"/>
</dbReference>
<dbReference type="AlphaFoldDB" id="A0A9D4FKT5"/>
<evidence type="ECO:0000256" key="1">
    <source>
        <dbReference type="ARBA" id="ARBA00022603"/>
    </source>
</evidence>
<dbReference type="Proteomes" id="UP000828390">
    <property type="component" value="Unassembled WGS sequence"/>
</dbReference>
<dbReference type="GO" id="GO:0000049">
    <property type="term" value="F:tRNA binding"/>
    <property type="evidence" value="ECO:0007669"/>
    <property type="project" value="TreeGrafter"/>
</dbReference>
<dbReference type="GO" id="GO:0008168">
    <property type="term" value="F:methyltransferase activity"/>
    <property type="evidence" value="ECO:0007669"/>
    <property type="project" value="UniProtKB-KW"/>
</dbReference>
<dbReference type="Gene3D" id="3.40.1280.30">
    <property type="match status" value="1"/>
</dbReference>
<gene>
    <name evidence="5" type="ORF">DPMN_152166</name>
</gene>
<comment type="caution">
    <text evidence="5">The sequence shown here is derived from an EMBL/GenBank/DDBJ whole genome shotgun (WGS) entry which is preliminary data.</text>
</comment>
<keyword evidence="2" id="KW-0808">Transferase</keyword>
<dbReference type="PANTHER" id="PTHR13563:SF19">
    <property type="entry name" value="TRNA METHYLTRANSFERASE 10 HOMOLOG B"/>
    <property type="match status" value="1"/>
</dbReference>
<dbReference type="EMBL" id="JAIWYP010000007">
    <property type="protein sequence ID" value="KAH3798566.1"/>
    <property type="molecule type" value="Genomic_DNA"/>
</dbReference>
<evidence type="ECO:0000256" key="2">
    <source>
        <dbReference type="ARBA" id="ARBA00022679"/>
    </source>
</evidence>
<feature type="domain" description="SAM-dependent MTase TRM10-type" evidence="4">
    <location>
        <begin position="1"/>
        <end position="85"/>
    </location>
</feature>
<evidence type="ECO:0000256" key="3">
    <source>
        <dbReference type="ARBA" id="ARBA00022691"/>
    </source>
</evidence>
<reference evidence="5" key="1">
    <citation type="journal article" date="2019" name="bioRxiv">
        <title>The Genome of the Zebra Mussel, Dreissena polymorpha: A Resource for Invasive Species Research.</title>
        <authorList>
            <person name="McCartney M.A."/>
            <person name="Auch B."/>
            <person name="Kono T."/>
            <person name="Mallez S."/>
            <person name="Zhang Y."/>
            <person name="Obille A."/>
            <person name="Becker A."/>
            <person name="Abrahante J.E."/>
            <person name="Garbe J."/>
            <person name="Badalamenti J.P."/>
            <person name="Herman A."/>
            <person name="Mangelson H."/>
            <person name="Liachko I."/>
            <person name="Sullivan S."/>
            <person name="Sone E.D."/>
            <person name="Koren S."/>
            <person name="Silverstein K.A.T."/>
            <person name="Beckman K.B."/>
            <person name="Gohl D.M."/>
        </authorList>
    </citation>
    <scope>NUCLEOTIDE SEQUENCE</scope>
    <source>
        <strain evidence="5">Duluth1</strain>
        <tissue evidence="5">Whole animal</tissue>
    </source>
</reference>
<organism evidence="5 6">
    <name type="scientific">Dreissena polymorpha</name>
    <name type="common">Zebra mussel</name>
    <name type="synonym">Mytilus polymorpha</name>
    <dbReference type="NCBI Taxonomy" id="45954"/>
    <lineage>
        <taxon>Eukaryota</taxon>
        <taxon>Metazoa</taxon>
        <taxon>Spiralia</taxon>
        <taxon>Lophotrochozoa</taxon>
        <taxon>Mollusca</taxon>
        <taxon>Bivalvia</taxon>
        <taxon>Autobranchia</taxon>
        <taxon>Heteroconchia</taxon>
        <taxon>Euheterodonta</taxon>
        <taxon>Imparidentia</taxon>
        <taxon>Neoheterodontei</taxon>
        <taxon>Myida</taxon>
        <taxon>Dreissenoidea</taxon>
        <taxon>Dreissenidae</taxon>
        <taxon>Dreissena</taxon>
    </lineage>
</organism>
<keyword evidence="3" id="KW-0949">S-adenosyl-L-methionine</keyword>
<proteinExistence type="predicted"/>
<keyword evidence="1" id="KW-0489">Methyltransferase</keyword>
<dbReference type="GO" id="GO:0002939">
    <property type="term" value="P:tRNA N1-guanine methylation"/>
    <property type="evidence" value="ECO:0007669"/>
    <property type="project" value="TreeGrafter"/>
</dbReference>
<dbReference type="PROSITE" id="PS51675">
    <property type="entry name" value="SAM_MT_TRM10"/>
    <property type="match status" value="1"/>
</dbReference>
<evidence type="ECO:0000313" key="5">
    <source>
        <dbReference type="EMBL" id="KAH3798566.1"/>
    </source>
</evidence>
<sequence>MSSKEKGKLAMQVGRLYGSNRWADKPAHIYLTGLKKGRQLYQEMVNKNSGFENYLIDVAEKTHVELFPLDRIVYLSPDSCTPPPS</sequence>
<dbReference type="InterPro" id="IPR007356">
    <property type="entry name" value="tRNA_m1G_MeTrfase_euk"/>
</dbReference>
<dbReference type="PANTHER" id="PTHR13563">
    <property type="entry name" value="TRNA (GUANINE-9-) METHYLTRANSFERASE"/>
    <property type="match status" value="1"/>
</dbReference>
<reference evidence="5" key="2">
    <citation type="submission" date="2020-11" db="EMBL/GenBank/DDBJ databases">
        <authorList>
            <person name="McCartney M.A."/>
            <person name="Auch B."/>
            <person name="Kono T."/>
            <person name="Mallez S."/>
            <person name="Becker A."/>
            <person name="Gohl D.M."/>
            <person name="Silverstein K.A.T."/>
            <person name="Koren S."/>
            <person name="Bechman K.B."/>
            <person name="Herman A."/>
            <person name="Abrahante J.E."/>
            <person name="Garbe J."/>
        </authorList>
    </citation>
    <scope>NUCLEOTIDE SEQUENCE</scope>
    <source>
        <strain evidence="5">Duluth1</strain>
        <tissue evidence="5">Whole animal</tissue>
    </source>
</reference>
<evidence type="ECO:0000259" key="4">
    <source>
        <dbReference type="PROSITE" id="PS51675"/>
    </source>
</evidence>
<protein>
    <recommendedName>
        <fullName evidence="4">SAM-dependent MTase TRM10-type domain-containing protein</fullName>
    </recommendedName>
</protein>
<accession>A0A9D4FKT5</accession>